<dbReference type="SUPFAM" id="SSF64307">
    <property type="entry name" value="SirA-like"/>
    <property type="match status" value="1"/>
</dbReference>
<evidence type="ECO:0000313" key="4">
    <source>
        <dbReference type="Proteomes" id="UP000075737"/>
    </source>
</evidence>
<dbReference type="SUPFAM" id="SSF75169">
    <property type="entry name" value="DsrEFH-like"/>
    <property type="match status" value="1"/>
</dbReference>
<dbReference type="STRING" id="520767.ATZ99_05140"/>
<evidence type="ECO:0000256" key="1">
    <source>
        <dbReference type="ARBA" id="ARBA00008984"/>
    </source>
</evidence>
<feature type="domain" description="UPF0033" evidence="2">
    <location>
        <begin position="4"/>
        <end position="64"/>
    </location>
</feature>
<keyword evidence="4" id="KW-1185">Reference proteome</keyword>
<dbReference type="InterPro" id="IPR027396">
    <property type="entry name" value="DsrEFH-like"/>
</dbReference>
<proteinExistence type="inferred from homology"/>
<dbReference type="AlphaFoldDB" id="A0A162MSJ0"/>
<dbReference type="PATRIC" id="fig|520767.4.peg.527"/>
<evidence type="ECO:0000259" key="2">
    <source>
        <dbReference type="Pfam" id="PF01206"/>
    </source>
</evidence>
<gene>
    <name evidence="3" type="ORF">ATZ99_05140</name>
</gene>
<dbReference type="InterPro" id="IPR001455">
    <property type="entry name" value="TusA-like"/>
</dbReference>
<organism evidence="3 4">
    <name type="scientific">Thermovenabulum gondwanense</name>
    <dbReference type="NCBI Taxonomy" id="520767"/>
    <lineage>
        <taxon>Bacteria</taxon>
        <taxon>Bacillati</taxon>
        <taxon>Bacillota</taxon>
        <taxon>Clostridia</taxon>
        <taxon>Thermosediminibacterales</taxon>
        <taxon>Thermosediminibacteraceae</taxon>
        <taxon>Thermovenabulum</taxon>
    </lineage>
</organism>
<name>A0A162MSJ0_9FIRM</name>
<dbReference type="Gene3D" id="3.30.110.40">
    <property type="entry name" value="TusA-like domain"/>
    <property type="match status" value="1"/>
</dbReference>
<sequence length="191" mass="21359">MVSVDCRGKKCPEPVIMTKNALEENENIEDITVIVDNEVSKENVSKFLKSRGFSVKAEEKEGLFYLTAHKEEKKEDKTEGKDDYVVLIGRNTFGQGSEELGKLLMRSFLYALSESQKLPESIIFVNSGVFLTTGGSEITGILKTLEEKGVSILSCGTCLDYYNLKEKLQVGSITNMYTIVEKMTLFKTITI</sequence>
<comment type="caution">
    <text evidence="3">The sequence shown here is derived from an EMBL/GenBank/DDBJ whole genome shotgun (WGS) entry which is preliminary data.</text>
</comment>
<dbReference type="EMBL" id="LOHZ01000022">
    <property type="protein sequence ID" value="KYO67228.1"/>
    <property type="molecule type" value="Genomic_DNA"/>
</dbReference>
<dbReference type="InterPro" id="IPR036868">
    <property type="entry name" value="TusA-like_sf"/>
</dbReference>
<dbReference type="OrthoDB" id="9801500at2"/>
<dbReference type="PANTHER" id="PTHR33279">
    <property type="entry name" value="SULFUR CARRIER PROTEIN YEDF-RELATED"/>
    <property type="match status" value="1"/>
</dbReference>
<evidence type="ECO:0000313" key="3">
    <source>
        <dbReference type="EMBL" id="KYO67228.1"/>
    </source>
</evidence>
<dbReference type="Pfam" id="PF01206">
    <property type="entry name" value="TusA"/>
    <property type="match status" value="1"/>
</dbReference>
<dbReference type="NCBIfam" id="TIGR03527">
    <property type="entry name" value="selenium_YedF"/>
    <property type="match status" value="1"/>
</dbReference>
<dbReference type="CDD" id="cd03421">
    <property type="entry name" value="SirA_like_N"/>
    <property type="match status" value="1"/>
</dbReference>
<comment type="similarity">
    <text evidence="1">Belongs to the sulfur carrier protein TusA family.</text>
</comment>
<protein>
    <recommendedName>
        <fullName evidence="2">UPF0033 domain-containing protein</fullName>
    </recommendedName>
</protein>
<reference evidence="3 4" key="1">
    <citation type="submission" date="2015-12" db="EMBL/GenBank/DDBJ databases">
        <title>Draft genome of Thermovenabulum gondwanense isolated from a red thermophilic microbial mat colonisisng an outflow channel of a bore well.</title>
        <authorList>
            <person name="Patel B.K."/>
        </authorList>
    </citation>
    <scope>NUCLEOTIDE SEQUENCE [LARGE SCALE GENOMIC DNA]</scope>
    <source>
        <strain evidence="3 4">R270</strain>
    </source>
</reference>
<dbReference type="InterPro" id="IPR019870">
    <property type="entry name" value="Se_metab_YedF"/>
</dbReference>
<dbReference type="Proteomes" id="UP000075737">
    <property type="component" value="Unassembled WGS sequence"/>
</dbReference>
<dbReference type="RefSeq" id="WP_068747689.1">
    <property type="nucleotide sequence ID" value="NZ_LOHZ01000022.1"/>
</dbReference>
<dbReference type="PANTHER" id="PTHR33279:SF6">
    <property type="entry name" value="SULFUR CARRIER PROTEIN YEDF-RELATED"/>
    <property type="match status" value="1"/>
</dbReference>
<accession>A0A162MSJ0</accession>